<reference evidence="1" key="1">
    <citation type="journal article" date="2014" name="Front. Microbiol.">
        <title>High frequency of phylogenetically diverse reductive dehalogenase-homologous genes in deep subseafloor sedimentary metagenomes.</title>
        <authorList>
            <person name="Kawai M."/>
            <person name="Futagami T."/>
            <person name="Toyoda A."/>
            <person name="Takaki Y."/>
            <person name="Nishi S."/>
            <person name="Hori S."/>
            <person name="Arai W."/>
            <person name="Tsubouchi T."/>
            <person name="Morono Y."/>
            <person name="Uchiyama I."/>
            <person name="Ito T."/>
            <person name="Fujiyama A."/>
            <person name="Inagaki F."/>
            <person name="Takami H."/>
        </authorList>
    </citation>
    <scope>NUCLEOTIDE SEQUENCE</scope>
    <source>
        <strain evidence="1">Expedition CK06-06</strain>
    </source>
</reference>
<name>X1AAG5_9ZZZZ</name>
<dbReference type="SUPFAM" id="SSF46894">
    <property type="entry name" value="C-terminal effector domain of the bipartite response regulators"/>
    <property type="match status" value="1"/>
</dbReference>
<dbReference type="Gene3D" id="1.10.10.60">
    <property type="entry name" value="Homeodomain-like"/>
    <property type="match status" value="1"/>
</dbReference>
<comment type="caution">
    <text evidence="1">The sequence shown here is derived from an EMBL/GenBank/DDBJ whole genome shotgun (WGS) entry which is preliminary data.</text>
</comment>
<sequence length="39" mass="4623">LYEQGFNDREIGEKLEVHVSTVGRHRRRIGLKAHRHTRA</sequence>
<gene>
    <name evidence="1" type="ORF">S01H4_23544</name>
</gene>
<dbReference type="InterPro" id="IPR016032">
    <property type="entry name" value="Sig_transdc_resp-reg_C-effctor"/>
</dbReference>
<organism evidence="1">
    <name type="scientific">marine sediment metagenome</name>
    <dbReference type="NCBI Taxonomy" id="412755"/>
    <lineage>
        <taxon>unclassified sequences</taxon>
        <taxon>metagenomes</taxon>
        <taxon>ecological metagenomes</taxon>
    </lineage>
</organism>
<accession>X1AAG5</accession>
<dbReference type="AlphaFoldDB" id="X1AAG5"/>
<evidence type="ECO:0008006" key="2">
    <source>
        <dbReference type="Google" id="ProtNLM"/>
    </source>
</evidence>
<evidence type="ECO:0000313" key="1">
    <source>
        <dbReference type="EMBL" id="GAG78759.1"/>
    </source>
</evidence>
<protein>
    <recommendedName>
        <fullName evidence="2">HTH luxR-type domain-containing protein</fullName>
    </recommendedName>
</protein>
<dbReference type="GO" id="GO:0003677">
    <property type="term" value="F:DNA binding"/>
    <property type="evidence" value="ECO:0007669"/>
    <property type="project" value="InterPro"/>
</dbReference>
<dbReference type="EMBL" id="BART01010938">
    <property type="protein sequence ID" value="GAG78759.1"/>
    <property type="molecule type" value="Genomic_DNA"/>
</dbReference>
<feature type="non-terminal residue" evidence="1">
    <location>
        <position position="1"/>
    </location>
</feature>
<proteinExistence type="predicted"/>
<dbReference type="GO" id="GO:0006355">
    <property type="term" value="P:regulation of DNA-templated transcription"/>
    <property type="evidence" value="ECO:0007669"/>
    <property type="project" value="InterPro"/>
</dbReference>